<dbReference type="Proteomes" id="UP000182635">
    <property type="component" value="Unassembled WGS sequence"/>
</dbReference>
<dbReference type="Pfam" id="PF03358">
    <property type="entry name" value="FMN_red"/>
    <property type="match status" value="1"/>
</dbReference>
<protein>
    <submittedName>
        <fullName evidence="2">NAD(P)H-dependent FMN reductase</fullName>
    </submittedName>
</protein>
<dbReference type="EMBL" id="FOPI01000040">
    <property type="protein sequence ID" value="SFG56659.1"/>
    <property type="molecule type" value="Genomic_DNA"/>
</dbReference>
<dbReference type="PANTHER" id="PTHR30543:SF21">
    <property type="entry name" value="NAD(P)H-DEPENDENT FMN REDUCTASE LOT6"/>
    <property type="match status" value="1"/>
</dbReference>
<evidence type="ECO:0000259" key="1">
    <source>
        <dbReference type="Pfam" id="PF03358"/>
    </source>
</evidence>
<dbReference type="InterPro" id="IPR050712">
    <property type="entry name" value="NAD(P)H-dep_reductase"/>
</dbReference>
<dbReference type="GO" id="GO:0016491">
    <property type="term" value="F:oxidoreductase activity"/>
    <property type="evidence" value="ECO:0007669"/>
    <property type="project" value="InterPro"/>
</dbReference>
<dbReference type="PANTHER" id="PTHR30543">
    <property type="entry name" value="CHROMATE REDUCTASE"/>
    <property type="match status" value="1"/>
</dbReference>
<proteinExistence type="predicted"/>
<gene>
    <name evidence="2" type="ORF">SAMN02910432_01870</name>
</gene>
<dbReference type="GO" id="GO:0005829">
    <property type="term" value="C:cytosol"/>
    <property type="evidence" value="ECO:0007669"/>
    <property type="project" value="TreeGrafter"/>
</dbReference>
<dbReference type="AlphaFoldDB" id="A0A1I2SXL8"/>
<evidence type="ECO:0000313" key="3">
    <source>
        <dbReference type="Proteomes" id="UP000182635"/>
    </source>
</evidence>
<feature type="domain" description="NADPH-dependent FMN reductase-like" evidence="1">
    <location>
        <begin position="1"/>
        <end position="145"/>
    </location>
</feature>
<dbReference type="OrthoDB" id="9812295at2"/>
<evidence type="ECO:0000313" key="2">
    <source>
        <dbReference type="EMBL" id="SFG56659.1"/>
    </source>
</evidence>
<dbReference type="SUPFAM" id="SSF52218">
    <property type="entry name" value="Flavoproteins"/>
    <property type="match status" value="1"/>
</dbReference>
<dbReference type="Gene3D" id="3.40.50.360">
    <property type="match status" value="1"/>
</dbReference>
<dbReference type="InterPro" id="IPR005025">
    <property type="entry name" value="FMN_Rdtase-like_dom"/>
</dbReference>
<accession>A0A1I2SXL8</accession>
<organism evidence="2 3">
    <name type="scientific">Ligilactobacillus ruminis DSM 20403 = NBRC 102161</name>
    <dbReference type="NCBI Taxonomy" id="1423798"/>
    <lineage>
        <taxon>Bacteria</taxon>
        <taxon>Bacillati</taxon>
        <taxon>Bacillota</taxon>
        <taxon>Bacilli</taxon>
        <taxon>Lactobacillales</taxon>
        <taxon>Lactobacillaceae</taxon>
        <taxon>Ligilactobacillus</taxon>
    </lineage>
</organism>
<dbReference type="GO" id="GO:0010181">
    <property type="term" value="F:FMN binding"/>
    <property type="evidence" value="ECO:0007669"/>
    <property type="project" value="TreeGrafter"/>
</dbReference>
<reference evidence="3" key="1">
    <citation type="submission" date="2016-10" db="EMBL/GenBank/DDBJ databases">
        <authorList>
            <person name="Varghese N."/>
            <person name="Submissions S."/>
        </authorList>
    </citation>
    <scope>NUCLEOTIDE SEQUENCE [LARGE SCALE GENOMIC DNA]</scope>
    <source>
        <strain evidence="3">DSM 20403</strain>
    </source>
</reference>
<dbReference type="RefSeq" id="WP_046922136.1">
    <property type="nucleotide sequence ID" value="NZ_AYYL01000044.1"/>
</dbReference>
<sequence length="285" mass="31169">MKFIAIVGTNASKSYNRRLIHFMKKHFAAKAEIVIKEIKEYPLFCEDFDETPHSIMELATEIDHSDGVIFATPEYDHGIPAALKSVIEWLSYDVHPLTNRPVMIVGASLGNLGTVYAQDDLRRILDSPGLGPYVLPGHQFLLGHAPSAFDKNDNLNDDRTISWLDTCFDGFIKYAVSINSMAGRNNQADATTGASSKPRETPVIVDLRINESTVDASTSASKTDKTNDYGIDEKTFGLVKSSVDETTGASLSNAEQETSERPVIVNLRQPEMAVKADSVTGASQA</sequence>
<name>A0A1I2SXL8_9LACO</name>
<dbReference type="InterPro" id="IPR029039">
    <property type="entry name" value="Flavoprotein-like_sf"/>
</dbReference>